<dbReference type="Proteomes" id="UP000598146">
    <property type="component" value="Unassembled WGS sequence"/>
</dbReference>
<name>A0A931G0Z9_9ACTN</name>
<feature type="region of interest" description="Disordered" evidence="1">
    <location>
        <begin position="1"/>
        <end position="26"/>
    </location>
</feature>
<feature type="domain" description="Pyrrolo-quinoline quinone repeat" evidence="2">
    <location>
        <begin position="59"/>
        <end position="166"/>
    </location>
</feature>
<evidence type="ECO:0000256" key="1">
    <source>
        <dbReference type="SAM" id="MobiDB-lite"/>
    </source>
</evidence>
<feature type="compositionally biased region" description="Basic and acidic residues" evidence="1">
    <location>
        <begin position="16"/>
        <end position="26"/>
    </location>
</feature>
<protein>
    <submittedName>
        <fullName evidence="3">PQQ-binding-like beta-propeller repeat protein</fullName>
    </submittedName>
</protein>
<evidence type="ECO:0000313" key="3">
    <source>
        <dbReference type="EMBL" id="MBG0561884.1"/>
    </source>
</evidence>
<keyword evidence="4" id="KW-1185">Reference proteome</keyword>
<reference evidence="3" key="1">
    <citation type="submission" date="2020-11" db="EMBL/GenBank/DDBJ databases">
        <title>Isolation and identification of active actinomycetes.</title>
        <authorList>
            <person name="Sun X."/>
        </authorList>
    </citation>
    <scope>NUCLEOTIDE SEQUENCE</scope>
    <source>
        <strain evidence="3">NEAU-A11</strain>
    </source>
</reference>
<dbReference type="InterPro" id="IPR011047">
    <property type="entry name" value="Quinoprotein_ADH-like_sf"/>
</dbReference>
<dbReference type="Gene3D" id="2.130.10.10">
    <property type="entry name" value="YVTN repeat-like/Quinoprotein amine dehydrogenase"/>
    <property type="match status" value="1"/>
</dbReference>
<evidence type="ECO:0000313" key="4">
    <source>
        <dbReference type="Proteomes" id="UP000598146"/>
    </source>
</evidence>
<dbReference type="EMBL" id="JADQTO010000004">
    <property type="protein sequence ID" value="MBG0561884.1"/>
    <property type="molecule type" value="Genomic_DNA"/>
</dbReference>
<comment type="caution">
    <text evidence="3">The sequence shown here is derived from an EMBL/GenBank/DDBJ whole genome shotgun (WGS) entry which is preliminary data.</text>
</comment>
<proteinExistence type="predicted"/>
<dbReference type="InterPro" id="IPR015943">
    <property type="entry name" value="WD40/YVTN_repeat-like_dom_sf"/>
</dbReference>
<organism evidence="3 4">
    <name type="scientific">Actinoplanes aureus</name>
    <dbReference type="NCBI Taxonomy" id="2792083"/>
    <lineage>
        <taxon>Bacteria</taxon>
        <taxon>Bacillati</taxon>
        <taxon>Actinomycetota</taxon>
        <taxon>Actinomycetes</taxon>
        <taxon>Micromonosporales</taxon>
        <taxon>Micromonosporaceae</taxon>
        <taxon>Actinoplanes</taxon>
    </lineage>
</organism>
<dbReference type="Pfam" id="PF13360">
    <property type="entry name" value="PQQ_2"/>
    <property type="match status" value="1"/>
</dbReference>
<dbReference type="AlphaFoldDB" id="A0A931G0Z9"/>
<dbReference type="InterPro" id="IPR002372">
    <property type="entry name" value="PQQ_rpt_dom"/>
</dbReference>
<accession>A0A931G0Z9</accession>
<sequence length="447" mass="48255">MSVIELGDVSSAAPGPERRETGPEFDPRSWRRVAAAGVVILCLLVFAASGRPGAPMVRQVWQIRPPTDYAMTAREDGLFVSQRSDHGTELVAYDLATGAARWRLPTEGEPGHIIGGEEAGMLLIPGDEKLEDIRLDDDTLGVVAYGGSTTAVDSRAGYRLWRQTGEVLHEQSDTLLLGERNRNSDITSIRLIEARTGTTIWQRAVTGVRHVVVPLSAPGRIVTADDLGNLTARRYDDGTVLAERRVPWIPSRPDSGLDMFLAEANGLLLATRNTREKSEITAYRLDALDQLWRIETSAYAWTQGCGPVLCVSESKALTALEPLTGRPVWRLPDYSGVIPVAEDRLLAATPGQEPEHQILVDPATGRQIGPGGAGWPLYGSVDDDSLLLLHRIIGTGTAYSGVSELDLKTGRIYRIGAIDGFDGPQCGSAGRFMACDHAGRVVVTAFG</sequence>
<dbReference type="RefSeq" id="WP_196413674.1">
    <property type="nucleotide sequence ID" value="NZ_JADQTO010000004.1"/>
</dbReference>
<evidence type="ECO:0000259" key="2">
    <source>
        <dbReference type="Pfam" id="PF13360"/>
    </source>
</evidence>
<dbReference type="SUPFAM" id="SSF50998">
    <property type="entry name" value="Quinoprotein alcohol dehydrogenase-like"/>
    <property type="match status" value="2"/>
</dbReference>
<gene>
    <name evidence="3" type="ORF">I4J89_10450</name>
</gene>